<evidence type="ECO:0000256" key="3">
    <source>
        <dbReference type="ARBA" id="ARBA00023141"/>
    </source>
</evidence>
<feature type="non-terminal residue" evidence="7">
    <location>
        <position position="258"/>
    </location>
</feature>
<dbReference type="GO" id="GO:0046279">
    <property type="term" value="P:3,4-dihydroxybenzoate biosynthetic process"/>
    <property type="evidence" value="ECO:0007669"/>
    <property type="project" value="UniProtKB-ARBA"/>
</dbReference>
<proteinExistence type="inferred from homology"/>
<protein>
    <recommendedName>
        <fullName evidence="6">3-dehydroquinate dehydratase</fullName>
        <ecNumber evidence="2">4.2.1.10</ecNumber>
    </recommendedName>
</protein>
<reference evidence="7" key="1">
    <citation type="submission" date="2013-08" db="EMBL/GenBank/DDBJ databases">
        <authorList>
            <person name="Durkin A.S."/>
            <person name="Haft D.R."/>
            <person name="McCorrison J."/>
            <person name="Torralba M."/>
            <person name="Gillis M."/>
            <person name="Haft D.H."/>
            <person name="Methe B."/>
            <person name="Sutton G."/>
            <person name="Nelson K.E."/>
        </authorList>
    </citation>
    <scope>NUCLEOTIDE SEQUENCE [LARGE SCALE GENOMIC DNA]</scope>
    <source>
        <strain evidence="7">F0233</strain>
    </source>
</reference>
<dbReference type="GO" id="GO:0003855">
    <property type="term" value="F:3-dehydroquinate dehydratase activity"/>
    <property type="evidence" value="ECO:0007669"/>
    <property type="project" value="UniProtKB-EC"/>
</dbReference>
<evidence type="ECO:0000256" key="1">
    <source>
        <dbReference type="ARBA" id="ARBA00001864"/>
    </source>
</evidence>
<evidence type="ECO:0000256" key="4">
    <source>
        <dbReference type="ARBA" id="ARBA00023239"/>
    </source>
</evidence>
<evidence type="ECO:0000313" key="8">
    <source>
        <dbReference type="Proteomes" id="UP000017052"/>
    </source>
</evidence>
<gene>
    <name evidence="7" type="primary">aroD_2</name>
    <name evidence="7" type="ORF">HMPREF0682_0297</name>
</gene>
<dbReference type="PANTHER" id="PTHR43699:SF1">
    <property type="entry name" value="3-DEHYDROQUINATE DEHYDRATASE"/>
    <property type="match status" value="1"/>
</dbReference>
<dbReference type="InterPro" id="IPR050146">
    <property type="entry name" value="Type-I_3-dehydroquinase"/>
</dbReference>
<evidence type="ECO:0000313" key="7">
    <source>
        <dbReference type="EMBL" id="ERK52780.1"/>
    </source>
</evidence>
<dbReference type="FunFam" id="3.20.20.70:FF:000047">
    <property type="entry name" value="3-dehydroquinate dehydratase"/>
    <property type="match status" value="1"/>
</dbReference>
<dbReference type="AlphaFoldDB" id="U2PQH6"/>
<dbReference type="RefSeq" id="WP_021798282.1">
    <property type="nucleotide sequence ID" value="NZ_ACVN02000248.1"/>
</dbReference>
<dbReference type="CDD" id="cd00502">
    <property type="entry name" value="DHQase_I"/>
    <property type="match status" value="1"/>
</dbReference>
<dbReference type="PANTHER" id="PTHR43699">
    <property type="entry name" value="3-DEHYDROQUINATE DEHYDRATASE"/>
    <property type="match status" value="1"/>
</dbReference>
<comment type="catalytic activity">
    <reaction evidence="1">
        <text>3-dehydroquinate = 3-dehydroshikimate + H2O</text>
        <dbReference type="Rhea" id="RHEA:21096"/>
        <dbReference type="ChEBI" id="CHEBI:15377"/>
        <dbReference type="ChEBI" id="CHEBI:16630"/>
        <dbReference type="ChEBI" id="CHEBI:32364"/>
        <dbReference type="EC" id="4.2.1.10"/>
    </reaction>
</comment>
<dbReference type="EC" id="4.2.1.10" evidence="2"/>
<dbReference type="InterPro" id="IPR001381">
    <property type="entry name" value="DHquinase_I"/>
</dbReference>
<keyword evidence="5" id="KW-0704">Schiff base</keyword>
<name>U2PQH6_9ACTN</name>
<accession>U2PQH6</accession>
<dbReference type="Proteomes" id="UP000017052">
    <property type="component" value="Unassembled WGS sequence"/>
</dbReference>
<dbReference type="NCBIfam" id="TIGR01093">
    <property type="entry name" value="aroD"/>
    <property type="match status" value="1"/>
</dbReference>
<evidence type="ECO:0000256" key="2">
    <source>
        <dbReference type="ARBA" id="ARBA00012060"/>
    </source>
</evidence>
<dbReference type="Pfam" id="PF01487">
    <property type="entry name" value="DHquinase_I"/>
    <property type="match status" value="1"/>
</dbReference>
<organism evidence="7 8">
    <name type="scientific">Propionibacterium acidifaciens F0233</name>
    <dbReference type="NCBI Taxonomy" id="553198"/>
    <lineage>
        <taxon>Bacteria</taxon>
        <taxon>Bacillati</taxon>
        <taxon>Actinomycetota</taxon>
        <taxon>Actinomycetes</taxon>
        <taxon>Propionibacteriales</taxon>
        <taxon>Propionibacteriaceae</taxon>
        <taxon>Propionibacterium</taxon>
    </lineage>
</organism>
<evidence type="ECO:0000256" key="6">
    <source>
        <dbReference type="ARBA" id="ARBA00073643"/>
    </source>
</evidence>
<sequence length="258" mass="26474">MPAIELGTVELGGPRAAIIVPLTGVDDTQLLAEADEAAASRADVVEWRVDLLDDPAPARAVRLAPQVSAHADRPLLATVRTVVEGGGFDSCFVEYGRLVGALAGAEGVGLVDVECARPGADELIGAVHAAGRLVVGSNHEVSLTPDTGTMVAVLRSQAELGADVCKLAVTARTPADTARLLEATALAHAELDRPIISMAMGPLGLVSRVMGQDFGSAAGFGSLGGRSSAPGQVPVDELVDVMGRLDRLRRVPGPRRAS</sequence>
<evidence type="ECO:0000256" key="5">
    <source>
        <dbReference type="ARBA" id="ARBA00023270"/>
    </source>
</evidence>
<dbReference type="EMBL" id="ACVN02000248">
    <property type="protein sequence ID" value="ERK52780.1"/>
    <property type="molecule type" value="Genomic_DNA"/>
</dbReference>
<dbReference type="GO" id="GO:0009073">
    <property type="term" value="P:aromatic amino acid family biosynthetic process"/>
    <property type="evidence" value="ECO:0007669"/>
    <property type="project" value="UniProtKB-KW"/>
</dbReference>
<dbReference type="InterPro" id="IPR013785">
    <property type="entry name" value="Aldolase_TIM"/>
</dbReference>
<dbReference type="HAMAP" id="MF_00214">
    <property type="entry name" value="AroD"/>
    <property type="match status" value="1"/>
</dbReference>
<keyword evidence="3" id="KW-0057">Aromatic amino acid biosynthesis</keyword>
<comment type="caution">
    <text evidence="7">The sequence shown here is derived from an EMBL/GenBank/DDBJ whole genome shotgun (WGS) entry which is preliminary data.</text>
</comment>
<dbReference type="SUPFAM" id="SSF51569">
    <property type="entry name" value="Aldolase"/>
    <property type="match status" value="1"/>
</dbReference>
<keyword evidence="8" id="KW-1185">Reference proteome</keyword>
<dbReference type="OrthoDB" id="9813659at2"/>
<keyword evidence="3" id="KW-0028">Amino-acid biosynthesis</keyword>
<keyword evidence="4 7" id="KW-0456">Lyase</keyword>
<dbReference type="Gene3D" id="3.20.20.70">
    <property type="entry name" value="Aldolase class I"/>
    <property type="match status" value="1"/>
</dbReference>